<comment type="caution">
    <text evidence="2">The sequence shown here is derived from an EMBL/GenBank/DDBJ whole genome shotgun (WGS) entry which is preliminary data.</text>
</comment>
<reference evidence="2 3" key="1">
    <citation type="journal article" date="2019" name="Int. J. Syst. Evol. Microbiol.">
        <title>The Global Catalogue of Microorganisms (GCM) 10K type strain sequencing project: providing services to taxonomists for standard genome sequencing and annotation.</title>
        <authorList>
            <consortium name="The Broad Institute Genomics Platform"/>
            <consortium name="The Broad Institute Genome Sequencing Center for Infectious Disease"/>
            <person name="Wu L."/>
            <person name="Ma J."/>
        </authorList>
    </citation>
    <scope>NUCLEOTIDE SEQUENCE [LARGE SCALE GENOMIC DNA]</scope>
    <source>
        <strain evidence="2 3">JCM 6307</strain>
    </source>
</reference>
<dbReference type="EMBL" id="BAAATA010000041">
    <property type="protein sequence ID" value="GAA2507062.1"/>
    <property type="molecule type" value="Genomic_DNA"/>
</dbReference>
<evidence type="ECO:0000256" key="1">
    <source>
        <dbReference type="SAM" id="MobiDB-lite"/>
    </source>
</evidence>
<accession>A0ABN3MRL7</accession>
<dbReference type="RefSeq" id="WP_344385559.1">
    <property type="nucleotide sequence ID" value="NZ_BAAATA010000041.1"/>
</dbReference>
<organism evidence="2 3">
    <name type="scientific">Streptomyces thermolineatus</name>
    <dbReference type="NCBI Taxonomy" id="44033"/>
    <lineage>
        <taxon>Bacteria</taxon>
        <taxon>Bacillati</taxon>
        <taxon>Actinomycetota</taxon>
        <taxon>Actinomycetes</taxon>
        <taxon>Kitasatosporales</taxon>
        <taxon>Streptomycetaceae</taxon>
        <taxon>Streptomyces</taxon>
    </lineage>
</organism>
<gene>
    <name evidence="2" type="ORF">GCM10010406_49580</name>
</gene>
<name>A0ABN3MRL7_9ACTN</name>
<evidence type="ECO:0008006" key="4">
    <source>
        <dbReference type="Google" id="ProtNLM"/>
    </source>
</evidence>
<protein>
    <recommendedName>
        <fullName evidence="4">Regulatory protein</fullName>
    </recommendedName>
</protein>
<sequence length="228" mass="23647">MTDGTELSPAQRRAVLDSDPHTGEVRAAPATLAALAGKGMAVAHGRLGAHYLNRLGLHVRAGLRDGTPSAATAHEAPGGGSFTADTGDGPPAGDPEARAREVARAWAGLLEIRRVGNAGRPEPLRAPAAWEHHRPLHAVALALEAAGLPASAVGAAGRRVRAGYRVVPADRPEDVRVEWRRAAGPGPQPDAGEQLDSCARVLADHGWEAVRYRGSGGVRYLLVSAAAR</sequence>
<proteinExistence type="predicted"/>
<evidence type="ECO:0000313" key="2">
    <source>
        <dbReference type="EMBL" id="GAA2507062.1"/>
    </source>
</evidence>
<feature type="region of interest" description="Disordered" evidence="1">
    <location>
        <begin position="67"/>
        <end position="98"/>
    </location>
</feature>
<feature type="compositionally biased region" description="Basic and acidic residues" evidence="1">
    <location>
        <begin position="14"/>
        <end position="23"/>
    </location>
</feature>
<evidence type="ECO:0000313" key="3">
    <source>
        <dbReference type="Proteomes" id="UP001501358"/>
    </source>
</evidence>
<feature type="region of interest" description="Disordered" evidence="1">
    <location>
        <begin position="1"/>
        <end position="23"/>
    </location>
</feature>
<dbReference type="Proteomes" id="UP001501358">
    <property type="component" value="Unassembled WGS sequence"/>
</dbReference>
<keyword evidence="3" id="KW-1185">Reference proteome</keyword>